<proteinExistence type="predicted"/>
<protein>
    <submittedName>
        <fullName evidence="2">Uncharacterized protein</fullName>
    </submittedName>
</protein>
<evidence type="ECO:0000256" key="1">
    <source>
        <dbReference type="SAM" id="Phobius"/>
    </source>
</evidence>
<evidence type="ECO:0000313" key="3">
    <source>
        <dbReference type="Proteomes" id="UP000678499"/>
    </source>
</evidence>
<keyword evidence="3" id="KW-1185">Reference proteome</keyword>
<dbReference type="OrthoDB" id="5974730at2759"/>
<keyword evidence="1" id="KW-0472">Membrane</keyword>
<gene>
    <name evidence="2" type="ORF">NMOB1V02_LOCUS9499</name>
</gene>
<keyword evidence="1" id="KW-1133">Transmembrane helix</keyword>
<dbReference type="EMBL" id="CAJPEX010003246">
    <property type="protein sequence ID" value="CAG0922015.1"/>
    <property type="molecule type" value="Genomic_DNA"/>
</dbReference>
<keyword evidence="1" id="KW-0812">Transmembrane</keyword>
<sequence>MAISDIDIFDLIVWVAWEQRLLSLPPDARGARNRRGLWTVFLMTVFAFIGTYWKGPIGALILTALATMYAIDNYWNGAQDDEIIPVTDLLLYSEQFKDSNKREIVDAVRELTCKYETRDYAALAQLVGSHPSLRAKIAEIIHKYLLNSVCYEVALDPEIVN</sequence>
<dbReference type="EMBL" id="OA885283">
    <property type="protein sequence ID" value="CAD7281863.1"/>
    <property type="molecule type" value="Genomic_DNA"/>
</dbReference>
<name>A0A7R9BWR0_9CRUS</name>
<organism evidence="2">
    <name type="scientific">Notodromas monacha</name>
    <dbReference type="NCBI Taxonomy" id="399045"/>
    <lineage>
        <taxon>Eukaryota</taxon>
        <taxon>Metazoa</taxon>
        <taxon>Ecdysozoa</taxon>
        <taxon>Arthropoda</taxon>
        <taxon>Crustacea</taxon>
        <taxon>Oligostraca</taxon>
        <taxon>Ostracoda</taxon>
        <taxon>Podocopa</taxon>
        <taxon>Podocopida</taxon>
        <taxon>Cypridocopina</taxon>
        <taxon>Cypridoidea</taxon>
        <taxon>Cyprididae</taxon>
        <taxon>Notodromas</taxon>
    </lineage>
</organism>
<dbReference type="AlphaFoldDB" id="A0A7R9BWR0"/>
<feature type="transmembrane region" description="Helical" evidence="1">
    <location>
        <begin position="36"/>
        <end position="53"/>
    </location>
</feature>
<reference evidence="2" key="1">
    <citation type="submission" date="2020-11" db="EMBL/GenBank/DDBJ databases">
        <authorList>
            <person name="Tran Van P."/>
        </authorList>
    </citation>
    <scope>NUCLEOTIDE SEQUENCE</scope>
</reference>
<accession>A0A7R9BWR0</accession>
<evidence type="ECO:0000313" key="2">
    <source>
        <dbReference type="EMBL" id="CAD7281863.1"/>
    </source>
</evidence>
<dbReference type="Proteomes" id="UP000678499">
    <property type="component" value="Unassembled WGS sequence"/>
</dbReference>